<organism evidence="10 11">
    <name type="scientific">Saccoglossus kowalevskii</name>
    <name type="common">Acorn worm</name>
    <dbReference type="NCBI Taxonomy" id="10224"/>
    <lineage>
        <taxon>Eukaryota</taxon>
        <taxon>Metazoa</taxon>
        <taxon>Hemichordata</taxon>
        <taxon>Enteropneusta</taxon>
        <taxon>Harrimaniidae</taxon>
        <taxon>Saccoglossus</taxon>
    </lineage>
</organism>
<dbReference type="Pfam" id="PF00270">
    <property type="entry name" value="DEAD"/>
    <property type="match status" value="1"/>
</dbReference>
<reference evidence="11" key="1">
    <citation type="submission" date="2025-08" db="UniProtKB">
        <authorList>
            <consortium name="RefSeq"/>
        </authorList>
    </citation>
    <scope>IDENTIFICATION</scope>
    <source>
        <tissue evidence="11">Testes</tissue>
    </source>
</reference>
<evidence type="ECO:0000256" key="1">
    <source>
        <dbReference type="ARBA" id="ARBA00022741"/>
    </source>
</evidence>
<feature type="compositionally biased region" description="Basic residues" evidence="7">
    <location>
        <begin position="1"/>
        <end position="12"/>
    </location>
</feature>
<dbReference type="InterPro" id="IPR014001">
    <property type="entry name" value="Helicase_ATP-bd"/>
</dbReference>
<name>A0ABM0M028_SACKO</name>
<keyword evidence="3 6" id="KW-0347">Helicase</keyword>
<dbReference type="Gene3D" id="3.40.50.300">
    <property type="entry name" value="P-loop containing nucleotide triphosphate hydrolases"/>
    <property type="match status" value="1"/>
</dbReference>
<keyword evidence="4 6" id="KW-0067">ATP-binding</keyword>
<comment type="catalytic activity">
    <reaction evidence="6">
        <text>ATP + H2O = ADP + phosphate + H(+)</text>
        <dbReference type="Rhea" id="RHEA:13065"/>
        <dbReference type="ChEBI" id="CHEBI:15377"/>
        <dbReference type="ChEBI" id="CHEBI:15378"/>
        <dbReference type="ChEBI" id="CHEBI:30616"/>
        <dbReference type="ChEBI" id="CHEBI:43474"/>
        <dbReference type="ChEBI" id="CHEBI:456216"/>
        <dbReference type="EC" id="3.6.4.13"/>
    </reaction>
</comment>
<evidence type="ECO:0000256" key="4">
    <source>
        <dbReference type="ARBA" id="ARBA00022840"/>
    </source>
</evidence>
<feature type="domain" description="DEAD-box RNA helicase Q" evidence="9">
    <location>
        <begin position="57"/>
        <end position="85"/>
    </location>
</feature>
<comment type="function">
    <text evidence="6">RNA helicase.</text>
</comment>
<dbReference type="RefSeq" id="XP_006813369.1">
    <property type="nucleotide sequence ID" value="XM_006813306.1"/>
</dbReference>
<protein>
    <recommendedName>
        <fullName evidence="6">ATP-dependent RNA helicase</fullName>
        <ecNumber evidence="6">3.6.4.13</ecNumber>
    </recommendedName>
</protein>
<feature type="short sequence motif" description="Q motif" evidence="5">
    <location>
        <begin position="57"/>
        <end position="85"/>
    </location>
</feature>
<evidence type="ECO:0000259" key="8">
    <source>
        <dbReference type="PROSITE" id="PS51192"/>
    </source>
</evidence>
<dbReference type="EC" id="3.6.4.13" evidence="6"/>
<keyword evidence="6" id="KW-0694">RNA-binding</keyword>
<evidence type="ECO:0000256" key="2">
    <source>
        <dbReference type="ARBA" id="ARBA00022801"/>
    </source>
</evidence>
<feature type="non-terminal residue" evidence="11">
    <location>
        <position position="207"/>
    </location>
</feature>
<comment type="similarity">
    <text evidence="6">Belongs to the DEAD box helicase family.</text>
</comment>
<dbReference type="GeneID" id="102807128"/>
<evidence type="ECO:0000256" key="7">
    <source>
        <dbReference type="SAM" id="MobiDB-lite"/>
    </source>
</evidence>
<feature type="compositionally biased region" description="Basic residues" evidence="7">
    <location>
        <begin position="18"/>
        <end position="30"/>
    </location>
</feature>
<feature type="domain" description="Helicase ATP-binding" evidence="8">
    <location>
        <begin position="88"/>
        <end position="207"/>
    </location>
</feature>
<proteinExistence type="inferred from homology"/>
<keyword evidence="2 6" id="KW-0378">Hydrolase</keyword>
<dbReference type="PROSITE" id="PS51195">
    <property type="entry name" value="Q_MOTIF"/>
    <property type="match status" value="1"/>
</dbReference>
<evidence type="ECO:0000259" key="9">
    <source>
        <dbReference type="PROSITE" id="PS51195"/>
    </source>
</evidence>
<accession>A0ABM0M028</accession>
<gene>
    <name evidence="11" type="primary">LOC102807128</name>
</gene>
<evidence type="ECO:0000313" key="10">
    <source>
        <dbReference type="Proteomes" id="UP000694865"/>
    </source>
</evidence>
<evidence type="ECO:0000313" key="11">
    <source>
        <dbReference type="RefSeq" id="XP_006813369.1"/>
    </source>
</evidence>
<dbReference type="SUPFAM" id="SSF52540">
    <property type="entry name" value="P-loop containing nucleoside triphosphate hydrolases"/>
    <property type="match status" value="1"/>
</dbReference>
<dbReference type="InterPro" id="IPR014014">
    <property type="entry name" value="RNA_helicase_DEAD_Q_motif"/>
</dbReference>
<evidence type="ECO:0000256" key="3">
    <source>
        <dbReference type="ARBA" id="ARBA00022806"/>
    </source>
</evidence>
<dbReference type="InterPro" id="IPR011545">
    <property type="entry name" value="DEAD/DEAH_box_helicase_dom"/>
</dbReference>
<dbReference type="SMART" id="SM00487">
    <property type="entry name" value="DEXDc"/>
    <property type="match status" value="1"/>
</dbReference>
<dbReference type="PANTHER" id="PTHR24031">
    <property type="entry name" value="RNA HELICASE"/>
    <property type="match status" value="1"/>
</dbReference>
<dbReference type="Proteomes" id="UP000694865">
    <property type="component" value="Unplaced"/>
</dbReference>
<sequence length="207" mass="23406">MAQRTGTRHVNRSSKYGKGARAKQQRKNFRKERWENDMKELETLKKRYEDIDSASISKFTDFPLSKKTRDGLLEAGYDVPTEIQRETIGVSLKGHDVLGAAKTGSGKTLAFLLPVIECLYQNRWTAIDGLGALIISPTRELAYQTFEVLCKIGKHHDFSAGLIIGGKDLQEEADKIHRTNIIICTPGRLLQHMDETSYFDCCNLLML</sequence>
<feature type="region of interest" description="Disordered" evidence="7">
    <location>
        <begin position="1"/>
        <end position="34"/>
    </location>
</feature>
<keyword evidence="1 6" id="KW-0547">Nucleotide-binding</keyword>
<keyword evidence="10" id="KW-1185">Reference proteome</keyword>
<evidence type="ECO:0000256" key="6">
    <source>
        <dbReference type="RuleBase" id="RU365068"/>
    </source>
</evidence>
<comment type="domain">
    <text evidence="6">The Q motif is unique to and characteristic of the DEAD box family of RNA helicases and controls ATP binding and hydrolysis.</text>
</comment>
<dbReference type="InterPro" id="IPR027417">
    <property type="entry name" value="P-loop_NTPase"/>
</dbReference>
<dbReference type="PROSITE" id="PS51192">
    <property type="entry name" value="HELICASE_ATP_BIND_1"/>
    <property type="match status" value="1"/>
</dbReference>
<evidence type="ECO:0000256" key="5">
    <source>
        <dbReference type="PROSITE-ProRule" id="PRU00552"/>
    </source>
</evidence>